<sequence length="152" mass="17206">IAYLYENLVTANEYILRKCIATAELIRRHKNEGVNSRKAEANLSQSQAEQRRNYESTATILPTNVSRMETPRPISSSVHRRTTHMRRRGNAHARRIMGKHLADTPLRTLHIDAPQDRPPAFTKKSPLPELARDASGRKIDSSSNVIIIKSVT</sequence>
<organism evidence="2 3">
    <name type="scientific">Dinoponera quadriceps</name>
    <name type="common">South American ant</name>
    <dbReference type="NCBI Taxonomy" id="609295"/>
    <lineage>
        <taxon>Eukaryota</taxon>
        <taxon>Metazoa</taxon>
        <taxon>Ecdysozoa</taxon>
        <taxon>Arthropoda</taxon>
        <taxon>Hexapoda</taxon>
        <taxon>Insecta</taxon>
        <taxon>Pterygota</taxon>
        <taxon>Neoptera</taxon>
        <taxon>Endopterygota</taxon>
        <taxon>Hymenoptera</taxon>
        <taxon>Apocrita</taxon>
        <taxon>Aculeata</taxon>
        <taxon>Formicoidea</taxon>
        <taxon>Formicidae</taxon>
        <taxon>Ponerinae</taxon>
        <taxon>Ponerini</taxon>
        <taxon>Dinoponera</taxon>
    </lineage>
</organism>
<evidence type="ECO:0000256" key="1">
    <source>
        <dbReference type="SAM" id="MobiDB-lite"/>
    </source>
</evidence>
<feature type="compositionally biased region" description="Polar residues" evidence="1">
    <location>
        <begin position="68"/>
        <end position="77"/>
    </location>
</feature>
<feature type="region of interest" description="Disordered" evidence="1">
    <location>
        <begin position="68"/>
        <end position="89"/>
    </location>
</feature>
<gene>
    <name evidence="3" type="primary">LOC106741281</name>
</gene>
<name>A0A6P3WR79_DINQU</name>
<dbReference type="KEGG" id="dqu:106741281"/>
<dbReference type="RefSeq" id="XP_014468578.1">
    <property type="nucleotide sequence ID" value="XM_014613092.1"/>
</dbReference>
<protein>
    <submittedName>
        <fullName evidence="3">Uncharacterized protein LOC106741281</fullName>
    </submittedName>
</protein>
<dbReference type="Proteomes" id="UP000515204">
    <property type="component" value="Unplaced"/>
</dbReference>
<proteinExistence type="predicted"/>
<feature type="region of interest" description="Disordered" evidence="1">
    <location>
        <begin position="34"/>
        <end position="54"/>
    </location>
</feature>
<accession>A0A6P3WR79</accession>
<reference evidence="3" key="1">
    <citation type="submission" date="2025-08" db="UniProtKB">
        <authorList>
            <consortium name="RefSeq"/>
        </authorList>
    </citation>
    <scope>IDENTIFICATION</scope>
</reference>
<dbReference type="GeneID" id="106741281"/>
<evidence type="ECO:0000313" key="3">
    <source>
        <dbReference type="RefSeq" id="XP_014468578.1"/>
    </source>
</evidence>
<keyword evidence="2" id="KW-1185">Reference proteome</keyword>
<dbReference type="AlphaFoldDB" id="A0A6P3WR79"/>
<feature type="non-terminal residue" evidence="3">
    <location>
        <position position="1"/>
    </location>
</feature>
<dbReference type="OrthoDB" id="7691162at2759"/>
<evidence type="ECO:0000313" key="2">
    <source>
        <dbReference type="Proteomes" id="UP000515204"/>
    </source>
</evidence>
<feature type="compositionally biased region" description="Basic residues" evidence="1">
    <location>
        <begin position="78"/>
        <end position="89"/>
    </location>
</feature>